<dbReference type="EMBL" id="HBIO01007589">
    <property type="protein sequence ID" value="CAE0460862.1"/>
    <property type="molecule type" value="Transcribed_RNA"/>
</dbReference>
<feature type="transmembrane region" description="Helical" evidence="1">
    <location>
        <begin position="173"/>
        <end position="192"/>
    </location>
</feature>
<reference evidence="3" key="1">
    <citation type="submission" date="2021-01" db="EMBL/GenBank/DDBJ databases">
        <authorList>
            <person name="Corre E."/>
            <person name="Pelletier E."/>
            <person name="Niang G."/>
            <person name="Scheremetjew M."/>
            <person name="Finn R."/>
            <person name="Kale V."/>
            <person name="Holt S."/>
            <person name="Cochrane G."/>
            <person name="Meng A."/>
            <person name="Brown T."/>
            <person name="Cohen L."/>
        </authorList>
    </citation>
    <scope>NUCLEOTIDE SEQUENCE</scope>
    <source>
        <strain evidence="3">MM31A-1</strain>
    </source>
</reference>
<evidence type="ECO:0000256" key="2">
    <source>
        <dbReference type="SAM" id="SignalP"/>
    </source>
</evidence>
<keyword evidence="1" id="KW-1133">Transmembrane helix</keyword>
<feature type="transmembrane region" description="Helical" evidence="1">
    <location>
        <begin position="117"/>
        <end position="142"/>
    </location>
</feature>
<evidence type="ECO:0000313" key="3">
    <source>
        <dbReference type="EMBL" id="CAE0460862.1"/>
    </source>
</evidence>
<sequence>MRALFFTLVAFRGADAACPFSANSHIGIVKTSAIFKQVRVGDDLPLPISLLALRGGATSTANDLIGPARDWMNNLASPAALVAGAVVGTLYENMRGGALDIDADDTIYVKYAKKATFALLISSFGFQITSIFVTTISGTMFLSQDFSNFKTTATAPLAFLREHFEFEYLTSRLGFLQGLMNWLAAVAIESTIPRPTQSIEERRMNTFCATSLATLMLLLFSFYNDHMTFYSNYFEMISRWCVVASNRYLRFPKGPLVYLYVPALMASLYTGVRAFAPMSRESWKK</sequence>
<proteinExistence type="predicted"/>
<evidence type="ECO:0008006" key="4">
    <source>
        <dbReference type="Google" id="ProtNLM"/>
    </source>
</evidence>
<dbReference type="AlphaFoldDB" id="A0A7S3PZT1"/>
<feature type="chain" id="PRO_5031058454" description="Derlin" evidence="2">
    <location>
        <begin position="17"/>
        <end position="285"/>
    </location>
</feature>
<keyword evidence="1" id="KW-0812">Transmembrane</keyword>
<accession>A0A7S3PZT1</accession>
<feature type="transmembrane region" description="Helical" evidence="1">
    <location>
        <begin position="257"/>
        <end position="276"/>
    </location>
</feature>
<feature type="transmembrane region" description="Helical" evidence="1">
    <location>
        <begin position="204"/>
        <end position="223"/>
    </location>
</feature>
<keyword evidence="1" id="KW-0472">Membrane</keyword>
<keyword evidence="2" id="KW-0732">Signal</keyword>
<organism evidence="3">
    <name type="scientific">Chaetoceros debilis</name>
    <dbReference type="NCBI Taxonomy" id="122233"/>
    <lineage>
        <taxon>Eukaryota</taxon>
        <taxon>Sar</taxon>
        <taxon>Stramenopiles</taxon>
        <taxon>Ochrophyta</taxon>
        <taxon>Bacillariophyta</taxon>
        <taxon>Coscinodiscophyceae</taxon>
        <taxon>Chaetocerotophycidae</taxon>
        <taxon>Chaetocerotales</taxon>
        <taxon>Chaetocerotaceae</taxon>
        <taxon>Chaetoceros</taxon>
    </lineage>
</organism>
<name>A0A7S3PZT1_9STRA</name>
<evidence type="ECO:0000256" key="1">
    <source>
        <dbReference type="SAM" id="Phobius"/>
    </source>
</evidence>
<protein>
    <recommendedName>
        <fullName evidence="4">Derlin</fullName>
    </recommendedName>
</protein>
<feature type="signal peptide" evidence="2">
    <location>
        <begin position="1"/>
        <end position="16"/>
    </location>
</feature>
<gene>
    <name evidence="3" type="ORF">CDEB00056_LOCUS5703</name>
</gene>